<keyword evidence="3" id="KW-1185">Reference proteome</keyword>
<dbReference type="PROSITE" id="PS51549">
    <property type="entry name" value="DM13"/>
    <property type="match status" value="1"/>
</dbReference>
<dbReference type="EMBL" id="VNHU01000002">
    <property type="protein sequence ID" value="TYP75924.1"/>
    <property type="molecule type" value="Genomic_DNA"/>
</dbReference>
<reference evidence="2 3" key="1">
    <citation type="submission" date="2019-07" db="EMBL/GenBank/DDBJ databases">
        <title>Genomic Encyclopedia of Archaeal and Bacterial Type Strains, Phase II (KMG-II): from individual species to whole genera.</title>
        <authorList>
            <person name="Goeker M."/>
        </authorList>
    </citation>
    <scope>NUCLEOTIDE SEQUENCE [LARGE SCALE GENOMIC DNA]</scope>
    <source>
        <strain evidence="2 3">DSM 17527</strain>
    </source>
</reference>
<dbReference type="PROSITE" id="PS51257">
    <property type="entry name" value="PROKAR_LIPOPROTEIN"/>
    <property type="match status" value="1"/>
</dbReference>
<dbReference type="AlphaFoldDB" id="A0A5S5C9A6"/>
<dbReference type="Proteomes" id="UP000324376">
    <property type="component" value="Unassembled WGS sequence"/>
</dbReference>
<evidence type="ECO:0000259" key="1">
    <source>
        <dbReference type="PROSITE" id="PS51549"/>
    </source>
</evidence>
<dbReference type="SUPFAM" id="SSF49373">
    <property type="entry name" value="Invasin/intimin cell-adhesion fragments"/>
    <property type="match status" value="1"/>
</dbReference>
<dbReference type="InterPro" id="IPR003343">
    <property type="entry name" value="Big_2"/>
</dbReference>
<name>A0A5S5C9A6_9FLAO</name>
<proteinExistence type="predicted"/>
<comment type="caution">
    <text evidence="2">The sequence shown here is derived from an EMBL/GenBank/DDBJ whole genome shotgun (WGS) entry which is preliminary data.</text>
</comment>
<evidence type="ECO:0000313" key="3">
    <source>
        <dbReference type="Proteomes" id="UP000324376"/>
    </source>
</evidence>
<evidence type="ECO:0000313" key="2">
    <source>
        <dbReference type="EMBL" id="TYP75924.1"/>
    </source>
</evidence>
<organism evidence="2 3">
    <name type="scientific">Aquimarina intermedia</name>
    <dbReference type="NCBI Taxonomy" id="350814"/>
    <lineage>
        <taxon>Bacteria</taxon>
        <taxon>Pseudomonadati</taxon>
        <taxon>Bacteroidota</taxon>
        <taxon>Flavobacteriia</taxon>
        <taxon>Flavobacteriales</taxon>
        <taxon>Flavobacteriaceae</taxon>
        <taxon>Aquimarina</taxon>
    </lineage>
</organism>
<dbReference type="RefSeq" id="WP_148781545.1">
    <property type="nucleotide sequence ID" value="NZ_VNHU01000002.1"/>
</dbReference>
<dbReference type="InterPro" id="IPR008964">
    <property type="entry name" value="Invasin/intimin_cell_adhesion"/>
</dbReference>
<dbReference type="Pfam" id="PF02368">
    <property type="entry name" value="Big_2"/>
    <property type="match status" value="1"/>
</dbReference>
<protein>
    <submittedName>
        <fullName evidence="2">Ig-like protein group 2</fullName>
    </submittedName>
</protein>
<sequence>MKIIRFFYAFILLLGLASCIKEDVISDEVKPAIRFTNPLQSLALDDSYLLKATFTNTIGQEESKMFTWSSSNDSIVTIDMEGKVSGKKKGESIITVSTTLDTEIIEASTTVKVSDQTIEANEPKKGTIVSTSSYELQGDFTLKKIQDQEFLELSIANNYVASTALPGLYLYLTNNPNSINGALEIGPVTVFSGEHSYSISTQDATLNQYQFLLYWCKPFSV</sequence>
<dbReference type="OrthoDB" id="155521at2"/>
<gene>
    <name evidence="2" type="ORF">BD809_102135</name>
</gene>
<feature type="domain" description="DM13" evidence="1">
    <location>
        <begin position="126"/>
        <end position="221"/>
    </location>
</feature>
<dbReference type="InterPro" id="IPR019545">
    <property type="entry name" value="DM13_domain"/>
</dbReference>
<dbReference type="Gene3D" id="2.60.40.1080">
    <property type="match status" value="1"/>
</dbReference>
<accession>A0A5S5C9A6</accession>